<evidence type="ECO:0000313" key="2">
    <source>
        <dbReference type="Proteomes" id="UP000602510"/>
    </source>
</evidence>
<proteinExistence type="predicted"/>
<organism evidence="1 2">
    <name type="scientific">Phytophthora infestans</name>
    <name type="common">Potato late blight agent</name>
    <name type="synonym">Botrytis infestans</name>
    <dbReference type="NCBI Taxonomy" id="4787"/>
    <lineage>
        <taxon>Eukaryota</taxon>
        <taxon>Sar</taxon>
        <taxon>Stramenopiles</taxon>
        <taxon>Oomycota</taxon>
        <taxon>Peronosporomycetes</taxon>
        <taxon>Peronosporales</taxon>
        <taxon>Peronosporaceae</taxon>
        <taxon>Phytophthora</taxon>
    </lineage>
</organism>
<keyword evidence="2" id="KW-1185">Reference proteome</keyword>
<accession>A0A833SZ02</accession>
<sequence>MDYLAVKFHNALRKWKAAPYFRTFLGIGSHANDKISPFNVGHVIKMEHLVMDQMSLLEIRFIFPKSLQRGIMDCSYGAPGVFASLIRFMYNNTYHRIQSDQHSLTELERVALKHILEGDGGLTTSTVEGKSDSFTDCCIAVQRSGDTLAIVSEMMHQVYVEAIPALEIVHCFLLSVALRHVSTKYVSNHLVRNGHAPSEAVFHRELYSTIRGILTEESAEAKKTGSRRRANILIANGIRLAYEVKSNLLRESEIEATVKQASTGNNSTSTTWLLLTLFLLVI</sequence>
<comment type="caution">
    <text evidence="1">The sequence shown here is derived from an EMBL/GenBank/DDBJ whole genome shotgun (WGS) entry which is preliminary data.</text>
</comment>
<dbReference type="AlphaFoldDB" id="A0A833SZ02"/>
<dbReference type="EMBL" id="WSZM01000156">
    <property type="protein sequence ID" value="KAF4040029.1"/>
    <property type="molecule type" value="Genomic_DNA"/>
</dbReference>
<protein>
    <submittedName>
        <fullName evidence="1">Uncharacterized protein</fullName>
    </submittedName>
</protein>
<gene>
    <name evidence="1" type="ORF">GN244_ATG07840</name>
</gene>
<evidence type="ECO:0000313" key="1">
    <source>
        <dbReference type="EMBL" id="KAF4040029.1"/>
    </source>
</evidence>
<reference evidence="1" key="1">
    <citation type="submission" date="2020-04" db="EMBL/GenBank/DDBJ databases">
        <title>Hybrid Assembly of Korean Phytophthora infestans isolates.</title>
        <authorList>
            <person name="Prokchorchik M."/>
            <person name="Lee Y."/>
            <person name="Seo J."/>
            <person name="Cho J.-H."/>
            <person name="Park Y.-E."/>
            <person name="Jang D.-C."/>
            <person name="Im J.-S."/>
            <person name="Choi J.-G."/>
            <person name="Park H.-J."/>
            <person name="Lee G.-B."/>
            <person name="Lee Y.-G."/>
            <person name="Hong S.-Y."/>
            <person name="Cho K."/>
            <person name="Sohn K.H."/>
        </authorList>
    </citation>
    <scope>NUCLEOTIDE SEQUENCE</scope>
    <source>
        <strain evidence="1">KR_1_A1</strain>
    </source>
</reference>
<name>A0A833SZ02_PHYIN</name>
<dbReference type="Proteomes" id="UP000602510">
    <property type="component" value="Unassembled WGS sequence"/>
</dbReference>